<keyword evidence="2" id="KW-0732">Signal</keyword>
<comment type="caution">
    <text evidence="3">The sequence shown here is derived from an EMBL/GenBank/DDBJ whole genome shotgun (WGS) entry which is preliminary data.</text>
</comment>
<evidence type="ECO:0000313" key="4">
    <source>
        <dbReference type="Proteomes" id="UP001207918"/>
    </source>
</evidence>
<accession>A0ABT3PTA2</accession>
<name>A0ABT3PTA2_9BACT</name>
<evidence type="ECO:0000256" key="2">
    <source>
        <dbReference type="SAM" id="SignalP"/>
    </source>
</evidence>
<feature type="chain" id="PRO_5045642685" description="DUF937 domain-containing protein" evidence="2">
    <location>
        <begin position="27"/>
        <end position="298"/>
    </location>
</feature>
<feature type="region of interest" description="Disordered" evidence="1">
    <location>
        <begin position="268"/>
        <end position="298"/>
    </location>
</feature>
<feature type="signal peptide" evidence="2">
    <location>
        <begin position="1"/>
        <end position="26"/>
    </location>
</feature>
<evidence type="ECO:0000256" key="1">
    <source>
        <dbReference type="SAM" id="MobiDB-lite"/>
    </source>
</evidence>
<dbReference type="EMBL" id="JAGGJA010000022">
    <property type="protein sequence ID" value="MCW9709099.1"/>
    <property type="molecule type" value="Genomic_DNA"/>
</dbReference>
<evidence type="ECO:0000313" key="3">
    <source>
        <dbReference type="EMBL" id="MCW9709099.1"/>
    </source>
</evidence>
<proteinExistence type="predicted"/>
<dbReference type="Proteomes" id="UP001207918">
    <property type="component" value="Unassembled WGS sequence"/>
</dbReference>
<keyword evidence="4" id="KW-1185">Reference proteome</keyword>
<evidence type="ECO:0008006" key="5">
    <source>
        <dbReference type="Google" id="ProtNLM"/>
    </source>
</evidence>
<protein>
    <recommendedName>
        <fullName evidence="5">DUF937 domain-containing protein</fullName>
    </recommendedName>
</protein>
<sequence length="298" mass="31824">MKTYKQLLLFICTCGMLVLSGQQVGAQNSELSSLFEKAKQAGVEEASLTELQDRAQAQGISSQQLRQILQSAVDMSARNLPGELAIDKALEGFSKGIPGNRIIAVLDQVQQSMVQATDIVDPWLNRPAVQEMLNQAGSSMPEQNFRNDMARAASRSLMKNVSPGNISTILSQIESDPVVSKVYPADMVAAMQILSDLPTTADQPEQSASFIIRALRGGFNANELQQLPAALKMGQQRSQLPAASVVDGVARQMEGGIPAKQILDNLFNGKVGGGPPGNVPKGLENRPERGNGSGNRGN</sequence>
<reference evidence="3 4" key="1">
    <citation type="submission" date="2021-03" db="EMBL/GenBank/DDBJ databases">
        <title>Aliifodinibius sp. nov., a new bacterium isolated from saline soil.</title>
        <authorList>
            <person name="Galisteo C."/>
            <person name="De La Haba R."/>
            <person name="Sanchez-Porro C."/>
            <person name="Ventosa A."/>
        </authorList>
    </citation>
    <scope>NUCLEOTIDE SEQUENCE [LARGE SCALE GENOMIC DNA]</scope>
    <source>
        <strain evidence="3 4">1BSP15-2V2</strain>
    </source>
</reference>
<gene>
    <name evidence="3" type="ORF">J6I44_19720</name>
</gene>
<organism evidence="3 4">
    <name type="scientific">Fodinibius salsisoli</name>
    <dbReference type="NCBI Taxonomy" id="2820877"/>
    <lineage>
        <taxon>Bacteria</taxon>
        <taxon>Pseudomonadati</taxon>
        <taxon>Balneolota</taxon>
        <taxon>Balneolia</taxon>
        <taxon>Balneolales</taxon>
        <taxon>Balneolaceae</taxon>
        <taxon>Fodinibius</taxon>
    </lineage>
</organism>
<dbReference type="RefSeq" id="WP_265767967.1">
    <property type="nucleotide sequence ID" value="NZ_JAGGJA010000022.1"/>
</dbReference>